<dbReference type="Proteomes" id="UP000003671">
    <property type="component" value="Unassembled WGS sequence"/>
</dbReference>
<feature type="transmembrane region" description="Helical" evidence="6">
    <location>
        <begin position="173"/>
        <end position="193"/>
    </location>
</feature>
<dbReference type="AlphaFoldDB" id="C9KIY4"/>
<comment type="similarity">
    <text evidence="2">Belongs to the TerC family.</text>
</comment>
<keyword evidence="5 6" id="KW-0472">Membrane</keyword>
<feature type="transmembrane region" description="Helical" evidence="6">
    <location>
        <begin position="145"/>
        <end position="166"/>
    </location>
</feature>
<organism evidence="7 8">
    <name type="scientific">Mitsuokella multacida DSM 20544</name>
    <dbReference type="NCBI Taxonomy" id="500635"/>
    <lineage>
        <taxon>Bacteria</taxon>
        <taxon>Bacillati</taxon>
        <taxon>Bacillota</taxon>
        <taxon>Negativicutes</taxon>
        <taxon>Selenomonadales</taxon>
        <taxon>Selenomonadaceae</taxon>
        <taxon>Mitsuokella</taxon>
    </lineage>
</organism>
<dbReference type="STRING" id="500635.MITSMUL_03385"/>
<dbReference type="eggNOG" id="COG0861">
    <property type="taxonomic scope" value="Bacteria"/>
</dbReference>
<dbReference type="Pfam" id="PF03741">
    <property type="entry name" value="TerC"/>
    <property type="match status" value="1"/>
</dbReference>
<proteinExistence type="inferred from homology"/>
<dbReference type="HOGENOM" id="CLU_070543_0_1_9"/>
<dbReference type="PANTHER" id="PTHR30238:SF4">
    <property type="entry name" value="SLL1022 PROTEIN"/>
    <property type="match status" value="1"/>
</dbReference>
<dbReference type="PATRIC" id="fig|500635.8.peg.285"/>
<keyword evidence="8" id="KW-1185">Reference proteome</keyword>
<gene>
    <name evidence="7" type="ORF">MITSMUL_03385</name>
</gene>
<evidence type="ECO:0000256" key="5">
    <source>
        <dbReference type="ARBA" id="ARBA00023136"/>
    </source>
</evidence>
<dbReference type="NCBIfam" id="TIGR03717">
    <property type="entry name" value="R_switched_YjbE"/>
    <property type="match status" value="1"/>
</dbReference>
<dbReference type="PANTHER" id="PTHR30238">
    <property type="entry name" value="MEMBRANE BOUND PREDICTED REDOX MODULATOR"/>
    <property type="match status" value="1"/>
</dbReference>
<dbReference type="InterPro" id="IPR022301">
    <property type="entry name" value="Integral_membrane_YjbE"/>
</dbReference>
<evidence type="ECO:0000256" key="4">
    <source>
        <dbReference type="ARBA" id="ARBA00022989"/>
    </source>
</evidence>
<evidence type="ECO:0000256" key="1">
    <source>
        <dbReference type="ARBA" id="ARBA00004141"/>
    </source>
</evidence>
<accession>C9KIY4</accession>
<evidence type="ECO:0000313" key="7">
    <source>
        <dbReference type="EMBL" id="EEX70247.1"/>
    </source>
</evidence>
<comment type="subcellular location">
    <subcellularLocation>
        <location evidence="1">Membrane</location>
        <topology evidence="1">Multi-pass membrane protein</topology>
    </subcellularLocation>
</comment>
<feature type="transmembrane region" description="Helical" evidence="6">
    <location>
        <begin position="209"/>
        <end position="229"/>
    </location>
</feature>
<feature type="transmembrane region" description="Helical" evidence="6">
    <location>
        <begin position="20"/>
        <end position="44"/>
    </location>
</feature>
<dbReference type="InterPro" id="IPR005496">
    <property type="entry name" value="Integral_membrane_TerC"/>
</dbReference>
<evidence type="ECO:0000256" key="6">
    <source>
        <dbReference type="SAM" id="Phobius"/>
    </source>
</evidence>
<protein>
    <submittedName>
        <fullName evidence="7">Integral membrane protein, YjbE family</fullName>
    </submittedName>
</protein>
<reference evidence="7" key="1">
    <citation type="submission" date="2009-09" db="EMBL/GenBank/DDBJ databases">
        <authorList>
            <person name="Weinstock G."/>
            <person name="Sodergren E."/>
            <person name="Clifton S."/>
            <person name="Fulton L."/>
            <person name="Fulton B."/>
            <person name="Courtney L."/>
            <person name="Fronick C."/>
            <person name="Harrison M."/>
            <person name="Strong C."/>
            <person name="Farmer C."/>
            <person name="Delahaunty K."/>
            <person name="Markovic C."/>
            <person name="Hall O."/>
            <person name="Minx P."/>
            <person name="Tomlinson C."/>
            <person name="Mitreva M."/>
            <person name="Nelson J."/>
            <person name="Hou S."/>
            <person name="Wollam A."/>
            <person name="Pepin K.H."/>
            <person name="Johnson M."/>
            <person name="Bhonagiri V."/>
            <person name="Nash W.E."/>
            <person name="Warren W."/>
            <person name="Chinwalla A."/>
            <person name="Mardis E.R."/>
            <person name="Wilson R.K."/>
        </authorList>
    </citation>
    <scope>NUCLEOTIDE SEQUENCE [LARGE SCALE GENOMIC DNA]</scope>
    <source>
        <strain evidence="7">DSM 20544</strain>
    </source>
</reference>
<evidence type="ECO:0000256" key="3">
    <source>
        <dbReference type="ARBA" id="ARBA00022692"/>
    </source>
</evidence>
<comment type="caution">
    <text evidence="7">The sequence shown here is derived from an EMBL/GenBank/DDBJ whole genome shotgun (WGS) entry which is preliminary data.</text>
</comment>
<keyword evidence="4 6" id="KW-1133">Transmembrane helix</keyword>
<dbReference type="GO" id="GO:0016020">
    <property type="term" value="C:membrane"/>
    <property type="evidence" value="ECO:0007669"/>
    <property type="project" value="UniProtKB-SubCell"/>
</dbReference>
<name>C9KIY4_9FIRM</name>
<dbReference type="EMBL" id="ABWK02000001">
    <property type="protein sequence ID" value="EEX70247.1"/>
    <property type="molecule type" value="Genomic_DNA"/>
</dbReference>
<feature type="transmembrane region" description="Helical" evidence="6">
    <location>
        <begin position="56"/>
        <end position="77"/>
    </location>
</feature>
<evidence type="ECO:0000256" key="2">
    <source>
        <dbReference type="ARBA" id="ARBA00007511"/>
    </source>
</evidence>
<keyword evidence="3 6" id="KW-0812">Transmembrane</keyword>
<evidence type="ECO:0000313" key="8">
    <source>
        <dbReference type="Proteomes" id="UP000003671"/>
    </source>
</evidence>
<sequence length="238" mass="24996">MFDYLKKGINHMEILSMQFLMALGTIVLMDLLLGGDNAVVIAMAANKLPENLRKKAILIGTAGAVIIRLVMTLVAVWLLTIPYLQAIGGLILLPIAVKLLVPEKKDEHVESSDSLMGAVKTIIIADAAMGVDNVLAIAGASHGSFLLVVFGFLISIPIIVGGSTLIGKIMDRFPIVLYAGAGLLGWTAGSMIAHDKILGTMLTSTVGDWAAIAIQVILAAGVILIGFAMSHRAKSQTA</sequence>